<feature type="compositionally biased region" description="Basic and acidic residues" evidence="2">
    <location>
        <begin position="375"/>
        <end position="388"/>
    </location>
</feature>
<feature type="region of interest" description="Disordered" evidence="2">
    <location>
        <begin position="475"/>
        <end position="498"/>
    </location>
</feature>
<feature type="compositionally biased region" description="Pro residues" evidence="2">
    <location>
        <begin position="517"/>
        <end position="533"/>
    </location>
</feature>
<feature type="region of interest" description="Disordered" evidence="2">
    <location>
        <begin position="425"/>
        <end position="450"/>
    </location>
</feature>
<evidence type="ECO:0000259" key="3">
    <source>
        <dbReference type="Pfam" id="PF14661"/>
    </source>
</evidence>
<feature type="compositionally biased region" description="Pro residues" evidence="2">
    <location>
        <begin position="566"/>
        <end position="578"/>
    </location>
</feature>
<accession>A0A6A6HBU9</accession>
<gene>
    <name evidence="4" type="ORF">EV356DRAFT_575685</name>
</gene>
<evidence type="ECO:0000313" key="5">
    <source>
        <dbReference type="Proteomes" id="UP000800092"/>
    </source>
</evidence>
<evidence type="ECO:0000256" key="2">
    <source>
        <dbReference type="SAM" id="MobiDB-lite"/>
    </source>
</evidence>
<feature type="coiled-coil region" evidence="1">
    <location>
        <begin position="223"/>
        <end position="250"/>
    </location>
</feature>
<feature type="compositionally biased region" description="Acidic residues" evidence="2">
    <location>
        <begin position="668"/>
        <end position="677"/>
    </location>
</feature>
<feature type="region of interest" description="Disordered" evidence="2">
    <location>
        <begin position="512"/>
        <end position="687"/>
    </location>
</feature>
<dbReference type="EMBL" id="ML991790">
    <property type="protein sequence ID" value="KAF2235575.1"/>
    <property type="molecule type" value="Genomic_DNA"/>
</dbReference>
<sequence length="731" mass="81210">MSRQQSVSSSKSGASNGGKPPVKPHVSRPSGPTNATLFTTNLRLLQLDALPDWPNITPQTLSTTDVQQNAKHRIRCVEWALYRMFERWDSAETREKLQPFFPPLEPLQSLNLRAALFRALNDLKKNGILGRTTVLRKTMLDDCKGDKFEEILVVFSSAVLKREMWKGERGAKRGGSGQAIARRFATAPALREEESRSMLPLAIAHKASLQRCLAERKVRRERFSQFAERLREKEEEIKERNARAEVALKKCPLVKKADMDRMEKTLRANWLGNPEWIDVLLYGDIERSSDRLLNQSFEADLWPKVRAGQPLEVQGVQGLLEDLEGRLQEQQKRLKRWEDLRIVSAQEIKSFKSQPTRVELANDDAKFVPKFDKHEHLQLGKPRSESPRKLQASRPLDLRPSSIDFRSVPGTRYRKLLLNMQEELNQASRTGSRTASRSASQTLSPPDTASAIEHKSIPSQTQGLGITTNLSLLSSEPETQADAEDSISPSQKSSANTKLPETLITPVEEEHPIAPLTSPPSDSPAPPSSPPLQYPSHANSSSENHLSLADRTRKSIAIATGSDETSPPPLPSPSPPADLPNFDLSNVPDLDRRASLLDRTRLSMAGISHASSSASPRPHHARHGRPSRAPQFPVNQFETPQRPRMQVPRYSSDANAGDVGGRERGDGEVLEEGEEGERDATPKEDLFSDEAEYASVFKSRPKVALSPALSPSNDMRELGGSLRDLGEVGNG</sequence>
<keyword evidence="5" id="KW-1185">Reference proteome</keyword>
<feature type="compositionally biased region" description="Basic and acidic residues" evidence="2">
    <location>
        <begin position="589"/>
        <end position="601"/>
    </location>
</feature>
<feature type="region of interest" description="Disordered" evidence="2">
    <location>
        <begin position="700"/>
        <end position="731"/>
    </location>
</feature>
<evidence type="ECO:0000313" key="4">
    <source>
        <dbReference type="EMBL" id="KAF2235575.1"/>
    </source>
</evidence>
<dbReference type="OrthoDB" id="5575722at2759"/>
<feature type="compositionally biased region" description="Polar residues" evidence="2">
    <location>
        <begin position="487"/>
        <end position="498"/>
    </location>
</feature>
<feature type="region of interest" description="Disordered" evidence="2">
    <location>
        <begin position="375"/>
        <end position="405"/>
    </location>
</feature>
<dbReference type="AlphaFoldDB" id="A0A6A6HBU9"/>
<feature type="domain" description="HAUS augmin-like complex subunit 6 N-terminal" evidence="3">
    <location>
        <begin position="38"/>
        <end position="253"/>
    </location>
</feature>
<dbReference type="Proteomes" id="UP000800092">
    <property type="component" value="Unassembled WGS sequence"/>
</dbReference>
<protein>
    <recommendedName>
        <fullName evidence="3">HAUS augmin-like complex subunit 6 N-terminal domain-containing protein</fullName>
    </recommendedName>
</protein>
<feature type="compositionally biased region" description="Low complexity" evidence="2">
    <location>
        <begin position="427"/>
        <end position="444"/>
    </location>
</feature>
<feature type="compositionally biased region" description="Low complexity" evidence="2">
    <location>
        <begin position="1"/>
        <end position="14"/>
    </location>
</feature>
<dbReference type="Pfam" id="PF14661">
    <property type="entry name" value="HAUS6_N"/>
    <property type="match status" value="1"/>
</dbReference>
<name>A0A6A6HBU9_VIRVR</name>
<proteinExistence type="predicted"/>
<evidence type="ECO:0000256" key="1">
    <source>
        <dbReference type="SAM" id="Coils"/>
    </source>
</evidence>
<feature type="coiled-coil region" evidence="1">
    <location>
        <begin position="313"/>
        <end position="340"/>
    </location>
</feature>
<feature type="compositionally biased region" description="Basic residues" evidence="2">
    <location>
        <begin position="617"/>
        <end position="626"/>
    </location>
</feature>
<dbReference type="InterPro" id="IPR028163">
    <property type="entry name" value="HAUS_6_N"/>
</dbReference>
<keyword evidence="1" id="KW-0175">Coiled coil</keyword>
<reference evidence="4" key="1">
    <citation type="journal article" date="2020" name="Stud. Mycol.">
        <title>101 Dothideomycetes genomes: a test case for predicting lifestyles and emergence of pathogens.</title>
        <authorList>
            <person name="Haridas S."/>
            <person name="Albert R."/>
            <person name="Binder M."/>
            <person name="Bloem J."/>
            <person name="Labutti K."/>
            <person name="Salamov A."/>
            <person name="Andreopoulos B."/>
            <person name="Baker S."/>
            <person name="Barry K."/>
            <person name="Bills G."/>
            <person name="Bluhm B."/>
            <person name="Cannon C."/>
            <person name="Castanera R."/>
            <person name="Culley D."/>
            <person name="Daum C."/>
            <person name="Ezra D."/>
            <person name="Gonzalez J."/>
            <person name="Henrissat B."/>
            <person name="Kuo A."/>
            <person name="Liang C."/>
            <person name="Lipzen A."/>
            <person name="Lutzoni F."/>
            <person name="Magnuson J."/>
            <person name="Mondo S."/>
            <person name="Nolan M."/>
            <person name="Ohm R."/>
            <person name="Pangilinan J."/>
            <person name="Park H.-J."/>
            <person name="Ramirez L."/>
            <person name="Alfaro M."/>
            <person name="Sun H."/>
            <person name="Tritt A."/>
            <person name="Yoshinaga Y."/>
            <person name="Zwiers L.-H."/>
            <person name="Turgeon B."/>
            <person name="Goodwin S."/>
            <person name="Spatafora J."/>
            <person name="Crous P."/>
            <person name="Grigoriev I."/>
        </authorList>
    </citation>
    <scope>NUCLEOTIDE SEQUENCE</scope>
    <source>
        <strain evidence="4">Tuck. ex Michener</strain>
    </source>
</reference>
<feature type="region of interest" description="Disordered" evidence="2">
    <location>
        <begin position="1"/>
        <end position="34"/>
    </location>
</feature>
<organism evidence="4 5">
    <name type="scientific">Viridothelium virens</name>
    <name type="common">Speckled blister lichen</name>
    <name type="synonym">Trypethelium virens</name>
    <dbReference type="NCBI Taxonomy" id="1048519"/>
    <lineage>
        <taxon>Eukaryota</taxon>
        <taxon>Fungi</taxon>
        <taxon>Dikarya</taxon>
        <taxon>Ascomycota</taxon>
        <taxon>Pezizomycotina</taxon>
        <taxon>Dothideomycetes</taxon>
        <taxon>Dothideomycetes incertae sedis</taxon>
        <taxon>Trypetheliales</taxon>
        <taxon>Trypetheliaceae</taxon>
        <taxon>Viridothelium</taxon>
    </lineage>
</organism>